<dbReference type="EMBL" id="JAQAGZ010000001">
    <property type="protein sequence ID" value="MCZ8510964.1"/>
    <property type="molecule type" value="Genomic_DNA"/>
</dbReference>
<dbReference type="InterPro" id="IPR012341">
    <property type="entry name" value="6hp_glycosidase-like_sf"/>
</dbReference>
<dbReference type="RefSeq" id="WP_269879339.1">
    <property type="nucleotide sequence ID" value="NZ_JAQAGZ010000001.1"/>
</dbReference>
<dbReference type="InterPro" id="IPR054363">
    <property type="entry name" value="GH95_cat"/>
</dbReference>
<comment type="caution">
    <text evidence="2">The sequence shown here is derived from an EMBL/GenBank/DDBJ whole genome shotgun (WGS) entry which is preliminary data.</text>
</comment>
<dbReference type="InterPro" id="IPR008928">
    <property type="entry name" value="6-hairpin_glycosidase_sf"/>
</dbReference>
<sequence length="756" mass="85960">MNMPTRQHDLLIGGAIDRWDEALPLGNGLTGCLMWGDGSPLKLSLDRGDLWDTRLAAEALSQDYTYANLIELVKQKDIDSIRQRFQFNRFTATPTKIPAGRIELNWGRTADEVRYQLRLIDAIGESKLRFGDSECFIQALMHAVDRVGYVRMSGSASLPQVSIVPPPYTAPEGEGDLAAGSLALLQYPEPKVIMEDGWIIYHQHTHETLEFAIVLRIKKTNNEGCEMAFKIAMNRDGEDWLERAKENVLRALDDGWEAALSSHSRWWKSFWSKSSITLPDKETEKQWYLTNYFLASCSRKGTPPMPLQGVWTADEGLLPPWKGDYHHDLNTQLSYWHYLKANHLGEGESFLDFLWELRPAARRFAQAFFDAPGICLPSVMSIDGTSIGGWVMYCTNLVNQIWLCQAFDHYWQYTGDYVFLENKAYVYFKETAECILRWLKPGSDGKLLLPLSSSPEIHDDSLDAWLTPNSNNDLALLHYLFNTLDRLATLLGKAADAERWNAIRHQLTELAVNEDHVLMLSPDESLKESHRHLSHAMAIYPLNLLNYHRSERERTIIDSTIRDLEVLGKGLWVGFSFAWMANLYARQGNGEAALYQLKLLWENLCSVNGFHLNGDYRKRGITALHYRPFTLESNMAAADALQEMLLQNYDGVIRVFPAVPAEWKNQGVSFERLRGGKGSLISAEWSKGLLQYIQLEAEQDAEFSVLNQFENGKLILEKANERIVLNAAVGSPFHIRLFEGETCIVRHAGLADDYKG</sequence>
<dbReference type="Gene3D" id="1.50.10.10">
    <property type="match status" value="1"/>
</dbReference>
<dbReference type="Proteomes" id="UP001527882">
    <property type="component" value="Unassembled WGS sequence"/>
</dbReference>
<protein>
    <recommendedName>
        <fullName evidence="1">Glycosyl hydrolase family 95 catalytic domain-containing protein</fullName>
    </recommendedName>
</protein>
<organism evidence="2 3">
    <name type="scientific">Paenibacillus gyeongsangnamensis</name>
    <dbReference type="NCBI Taxonomy" id="3388067"/>
    <lineage>
        <taxon>Bacteria</taxon>
        <taxon>Bacillati</taxon>
        <taxon>Bacillota</taxon>
        <taxon>Bacilli</taxon>
        <taxon>Bacillales</taxon>
        <taxon>Paenibacillaceae</taxon>
        <taxon>Paenibacillus</taxon>
    </lineage>
</organism>
<accession>A0ABT4Q258</accession>
<feature type="domain" description="Glycosyl hydrolase family 95 catalytic" evidence="1">
    <location>
        <begin position="289"/>
        <end position="645"/>
    </location>
</feature>
<dbReference type="PROSITE" id="PS51257">
    <property type="entry name" value="PROKAR_LIPOPROTEIN"/>
    <property type="match status" value="1"/>
</dbReference>
<evidence type="ECO:0000313" key="2">
    <source>
        <dbReference type="EMBL" id="MCZ8510964.1"/>
    </source>
</evidence>
<evidence type="ECO:0000313" key="3">
    <source>
        <dbReference type="Proteomes" id="UP001527882"/>
    </source>
</evidence>
<dbReference type="SUPFAM" id="SSF48208">
    <property type="entry name" value="Six-hairpin glycosidases"/>
    <property type="match status" value="1"/>
</dbReference>
<dbReference type="PANTHER" id="PTHR31084:SF0">
    <property type="entry name" value="ALPHA-L-FUCOSIDASE 2"/>
    <property type="match status" value="1"/>
</dbReference>
<gene>
    <name evidence="2" type="ORF">O9H85_00640</name>
</gene>
<keyword evidence="3" id="KW-1185">Reference proteome</keyword>
<name>A0ABT4Q258_9BACL</name>
<evidence type="ECO:0000259" key="1">
    <source>
        <dbReference type="Pfam" id="PF22124"/>
    </source>
</evidence>
<dbReference type="PANTHER" id="PTHR31084">
    <property type="entry name" value="ALPHA-L-FUCOSIDASE 2"/>
    <property type="match status" value="1"/>
</dbReference>
<dbReference type="Pfam" id="PF22124">
    <property type="entry name" value="Glyco_hydro_95_cat"/>
    <property type="match status" value="1"/>
</dbReference>
<reference evidence="2 3" key="1">
    <citation type="submission" date="2022-12" db="EMBL/GenBank/DDBJ databases">
        <title>Draft genome sequence of Paenibacillus sp. dW9.</title>
        <authorList>
            <person name="Choi E.-W."/>
            <person name="Kim D.-U."/>
        </authorList>
    </citation>
    <scope>NUCLEOTIDE SEQUENCE [LARGE SCALE GENOMIC DNA]</scope>
    <source>
        <strain evidence="3">dW9</strain>
    </source>
</reference>
<proteinExistence type="predicted"/>